<evidence type="ECO:0000313" key="1">
    <source>
        <dbReference type="EMBL" id="CAD6907266.1"/>
    </source>
</evidence>
<protein>
    <submittedName>
        <fullName evidence="1">Uncharacterized protein</fullName>
    </submittedName>
</protein>
<keyword evidence="2" id="KW-1185">Reference proteome</keyword>
<name>A0ABN7IMH5_9BASI</name>
<organism evidence="1 2">
    <name type="scientific">Tilletia caries</name>
    <name type="common">wheat bunt fungus</name>
    <dbReference type="NCBI Taxonomy" id="13290"/>
    <lineage>
        <taxon>Eukaryota</taxon>
        <taxon>Fungi</taxon>
        <taxon>Dikarya</taxon>
        <taxon>Basidiomycota</taxon>
        <taxon>Ustilaginomycotina</taxon>
        <taxon>Exobasidiomycetes</taxon>
        <taxon>Tilletiales</taxon>
        <taxon>Tilletiaceae</taxon>
        <taxon>Tilletia</taxon>
    </lineage>
</organism>
<comment type="caution">
    <text evidence="1">The sequence shown here is derived from an EMBL/GenBank/DDBJ whole genome shotgun (WGS) entry which is preliminary data.</text>
</comment>
<gene>
    <name evidence="1" type="ORF">JKIAZH3_G4110</name>
</gene>
<reference evidence="1" key="1">
    <citation type="submission" date="2020-10" db="EMBL/GenBank/DDBJ databases">
        <authorList>
            <person name="Sedaghatjoo S."/>
        </authorList>
    </citation>
    <scope>NUCLEOTIDE SEQUENCE</scope>
    <source>
        <strain evidence="1">AZH3</strain>
    </source>
</reference>
<sequence>MLSIQQSHFQSFSLLKAALQVADASPNSSSSNRSPADRPIVVVCVPIFRAPTLVQPPSPARALPLPPPGPSSDIVQPVQINDQFDCLAVPNVTVPLAAITLFNDLISGWPAAFDVPSQQTNNTDRGRNVKTVRQFREAAVGLSTLLRYLLVVSTVQS</sequence>
<accession>A0ABN7IMH5</accession>
<evidence type="ECO:0000313" key="2">
    <source>
        <dbReference type="Proteomes" id="UP000836402"/>
    </source>
</evidence>
<dbReference type="EMBL" id="CAJHJG010000924">
    <property type="protein sequence ID" value="CAD6907266.1"/>
    <property type="molecule type" value="Genomic_DNA"/>
</dbReference>
<dbReference type="Proteomes" id="UP000836402">
    <property type="component" value="Unassembled WGS sequence"/>
</dbReference>
<proteinExistence type="predicted"/>